<dbReference type="STRING" id="1577792.QX51_00115"/>
<evidence type="ECO:0000313" key="1">
    <source>
        <dbReference type="EMBL" id="KHS58909.1"/>
    </source>
</evidence>
<reference evidence="1 2" key="1">
    <citation type="submission" date="2014-12" db="EMBL/GenBank/DDBJ databases">
        <title>Draft genome sequence of Terrisporobacter sp. 08-306576, isolated from the blood culture of a bacteremia patient.</title>
        <authorList>
            <person name="Lund L.C."/>
            <person name="Sydenham T.V."/>
            <person name="Hogh S.V."/>
            <person name="Skov M.N."/>
            <person name="Kemp M."/>
            <person name="Justesen U.S."/>
        </authorList>
    </citation>
    <scope>NUCLEOTIDE SEQUENCE [LARGE SCALE GENOMIC DNA]</scope>
    <source>
        <strain evidence="1 2">08-306576</strain>
    </source>
</reference>
<evidence type="ECO:0000313" key="2">
    <source>
        <dbReference type="Proteomes" id="UP000031189"/>
    </source>
</evidence>
<accession>A0A0B3W156</accession>
<name>A0A0B3W156_9FIRM</name>
<organism evidence="1 2">
    <name type="scientific">Terrisporobacter othiniensis</name>
    <dbReference type="NCBI Taxonomy" id="1577792"/>
    <lineage>
        <taxon>Bacteria</taxon>
        <taxon>Bacillati</taxon>
        <taxon>Bacillota</taxon>
        <taxon>Clostridia</taxon>
        <taxon>Peptostreptococcales</taxon>
        <taxon>Peptostreptococcaceae</taxon>
        <taxon>Terrisporobacter</taxon>
    </lineage>
</organism>
<keyword evidence="2" id="KW-1185">Reference proteome</keyword>
<dbReference type="EMBL" id="JWHR01000002">
    <property type="protein sequence ID" value="KHS58909.1"/>
    <property type="molecule type" value="Genomic_DNA"/>
</dbReference>
<gene>
    <name evidence="1" type="ORF">QX51_00115</name>
</gene>
<sequence>MKTKEKTLSFSDISNDLDNISKKLYLESPEIWIDFSDKVGEEILDEMVLFYAAKFNYASIIKYAIDNDIVDLNIPSKNKSYSSIKEHLLAVSRDYKNDDVYAYLSGEYKSSQSSEEKNTYDPIDAKKEENNKDYFPVFLCPHCNSNILKSGYKVYEEINFAFSQSKSKSEELSRKKDSRVFCNSCNKIVDNTTTELLENICSIHNCKKCGKDLTQIGITEKVKMTFNEDDSKFMAKQKTYNCPSCDEGLNESQIKHFNL</sequence>
<protein>
    <submittedName>
        <fullName evidence="1">Uncharacterized protein</fullName>
    </submittedName>
</protein>
<dbReference type="RefSeq" id="WP_039677862.1">
    <property type="nucleotide sequence ID" value="NZ_JAWGXO010000017.1"/>
</dbReference>
<dbReference type="OrthoDB" id="1757931at2"/>
<proteinExistence type="predicted"/>
<dbReference type="Proteomes" id="UP000031189">
    <property type="component" value="Unassembled WGS sequence"/>
</dbReference>
<dbReference type="AlphaFoldDB" id="A0A0B3W156"/>
<comment type="caution">
    <text evidence="1">The sequence shown here is derived from an EMBL/GenBank/DDBJ whole genome shotgun (WGS) entry which is preliminary data.</text>
</comment>